<feature type="domain" description="FH2" evidence="3">
    <location>
        <begin position="121"/>
        <end position="164"/>
    </location>
</feature>
<evidence type="ECO:0000256" key="2">
    <source>
        <dbReference type="SAM" id="MobiDB-lite"/>
    </source>
</evidence>
<feature type="compositionally biased region" description="Polar residues" evidence="2">
    <location>
        <begin position="290"/>
        <end position="299"/>
    </location>
</feature>
<sequence>MSSIAGIRWSKKGAKKTAKARSVREPCFQIEGQFEVRQFDAKWLEAESEVNFLSNEQVIMLGKLTHGFFLCLRKHFPDASVTPKCHLLCSHVEEFVYEHRQVSEDKLYDQDDHVNHNQLIEVKSSSCLQRILFVLLHMGNYLNYGAVLGNAVGFKLNSLWKINDKELAHIQDAAKLSFETLQSDLNGLQQRIQNLEKSSSKITHKDAFFQQFDSFSRSSKSRLSTATSLLKQIEEQRRELAIYFCENEKTFSMEECFKIFHAFVNRFKVASHENNQRAEFSARKSEEVKQQATGKTSNPLKEDSLSKLLLSSDPYTPTSKRPRLVTFIKIF</sequence>
<evidence type="ECO:0000313" key="5">
    <source>
        <dbReference type="WBParaSite" id="jg14756"/>
    </source>
</evidence>
<dbReference type="InterPro" id="IPR042201">
    <property type="entry name" value="FH2_Formin_sf"/>
</dbReference>
<dbReference type="Gene3D" id="1.20.58.2220">
    <property type="entry name" value="Formin, FH2 domain"/>
    <property type="match status" value="2"/>
</dbReference>
<keyword evidence="4" id="KW-1185">Reference proteome</keyword>
<dbReference type="Proteomes" id="UP000887574">
    <property type="component" value="Unplaced"/>
</dbReference>
<keyword evidence="1" id="KW-0175">Coiled coil</keyword>
<feature type="coiled-coil region" evidence="1">
    <location>
        <begin position="178"/>
        <end position="205"/>
    </location>
</feature>
<name>A0A915D252_9BILA</name>
<dbReference type="Pfam" id="PF02181">
    <property type="entry name" value="FH2"/>
    <property type="match status" value="2"/>
</dbReference>
<feature type="compositionally biased region" description="Basic and acidic residues" evidence="2">
    <location>
        <begin position="278"/>
        <end position="289"/>
    </location>
</feature>
<proteinExistence type="predicted"/>
<dbReference type="PANTHER" id="PTHR46345:SF8">
    <property type="entry name" value="FORMIN 3, ISOFORM B"/>
    <property type="match status" value="1"/>
</dbReference>
<protein>
    <submittedName>
        <fullName evidence="5">FH2 domain-containing protein</fullName>
    </submittedName>
</protein>
<dbReference type="WBParaSite" id="jg14756">
    <property type="protein sequence ID" value="jg14756"/>
    <property type="gene ID" value="jg14756"/>
</dbReference>
<evidence type="ECO:0000259" key="3">
    <source>
        <dbReference type="Pfam" id="PF02181"/>
    </source>
</evidence>
<dbReference type="AlphaFoldDB" id="A0A915D252"/>
<reference evidence="5" key="1">
    <citation type="submission" date="2022-11" db="UniProtKB">
        <authorList>
            <consortium name="WormBaseParasite"/>
        </authorList>
    </citation>
    <scope>IDENTIFICATION</scope>
</reference>
<feature type="domain" description="FH2" evidence="3">
    <location>
        <begin position="165"/>
        <end position="268"/>
    </location>
</feature>
<accession>A0A915D252</accession>
<evidence type="ECO:0000313" key="4">
    <source>
        <dbReference type="Proteomes" id="UP000887574"/>
    </source>
</evidence>
<evidence type="ECO:0000256" key="1">
    <source>
        <dbReference type="SAM" id="Coils"/>
    </source>
</evidence>
<feature type="region of interest" description="Disordered" evidence="2">
    <location>
        <begin position="278"/>
        <end position="301"/>
    </location>
</feature>
<dbReference type="SUPFAM" id="SSF101447">
    <property type="entry name" value="Formin homology 2 domain (FH2 domain)"/>
    <property type="match status" value="1"/>
</dbReference>
<dbReference type="InterPro" id="IPR015425">
    <property type="entry name" value="FH2_Formin"/>
</dbReference>
<organism evidence="4 5">
    <name type="scientific">Ditylenchus dipsaci</name>
    <dbReference type="NCBI Taxonomy" id="166011"/>
    <lineage>
        <taxon>Eukaryota</taxon>
        <taxon>Metazoa</taxon>
        <taxon>Ecdysozoa</taxon>
        <taxon>Nematoda</taxon>
        <taxon>Chromadorea</taxon>
        <taxon>Rhabditida</taxon>
        <taxon>Tylenchina</taxon>
        <taxon>Tylenchomorpha</taxon>
        <taxon>Sphaerularioidea</taxon>
        <taxon>Anguinidae</taxon>
        <taxon>Anguininae</taxon>
        <taxon>Ditylenchus</taxon>
    </lineage>
</organism>
<dbReference type="PANTHER" id="PTHR46345">
    <property type="entry name" value="INVERTED FORMIN-2"/>
    <property type="match status" value="1"/>
</dbReference>